<sequence>MECMDAMTQEMALTRICGIAELFHRLCPGDWNLGQDVALSGAFWSFLHKHEDAPSAFEIADSIYFRWDVCLLADRLVDDYCLWRPGCKICVLWDRHEYSAAMRDGDAGCEVRYSSIWRALLDGGATIEPAQHQGPPFSRHLKYIAAAITETYPTEGEAMHGVGKYCEYVSRIWTFHLERVVGSRAVHRTGREWFRSIGRRLRSSLSPSKSPRALLAQLTHSEADNEGSGTTKLGNARCIFDPPE</sequence>
<organism evidence="2 3">
    <name type="scientific">Podospora didyma</name>
    <dbReference type="NCBI Taxonomy" id="330526"/>
    <lineage>
        <taxon>Eukaryota</taxon>
        <taxon>Fungi</taxon>
        <taxon>Dikarya</taxon>
        <taxon>Ascomycota</taxon>
        <taxon>Pezizomycotina</taxon>
        <taxon>Sordariomycetes</taxon>
        <taxon>Sordariomycetidae</taxon>
        <taxon>Sordariales</taxon>
        <taxon>Podosporaceae</taxon>
        <taxon>Podospora</taxon>
    </lineage>
</organism>
<gene>
    <name evidence="2" type="ORF">B0H63DRAFT_172334</name>
</gene>
<name>A0AAE0TZ58_9PEZI</name>
<protein>
    <submittedName>
        <fullName evidence="2">Uncharacterized protein</fullName>
    </submittedName>
</protein>
<proteinExistence type="predicted"/>
<reference evidence="2" key="1">
    <citation type="journal article" date="2023" name="Mol. Phylogenet. Evol.">
        <title>Genome-scale phylogeny and comparative genomics of the fungal order Sordariales.</title>
        <authorList>
            <person name="Hensen N."/>
            <person name="Bonometti L."/>
            <person name="Westerberg I."/>
            <person name="Brannstrom I.O."/>
            <person name="Guillou S."/>
            <person name="Cros-Aarteil S."/>
            <person name="Calhoun S."/>
            <person name="Haridas S."/>
            <person name="Kuo A."/>
            <person name="Mondo S."/>
            <person name="Pangilinan J."/>
            <person name="Riley R."/>
            <person name="LaButti K."/>
            <person name="Andreopoulos B."/>
            <person name="Lipzen A."/>
            <person name="Chen C."/>
            <person name="Yan M."/>
            <person name="Daum C."/>
            <person name="Ng V."/>
            <person name="Clum A."/>
            <person name="Steindorff A."/>
            <person name="Ohm R.A."/>
            <person name="Martin F."/>
            <person name="Silar P."/>
            <person name="Natvig D.O."/>
            <person name="Lalanne C."/>
            <person name="Gautier V."/>
            <person name="Ament-Velasquez S.L."/>
            <person name="Kruys A."/>
            <person name="Hutchinson M.I."/>
            <person name="Powell A.J."/>
            <person name="Barry K."/>
            <person name="Miller A.N."/>
            <person name="Grigoriev I.V."/>
            <person name="Debuchy R."/>
            <person name="Gladieux P."/>
            <person name="Hiltunen Thoren M."/>
            <person name="Johannesson H."/>
        </authorList>
    </citation>
    <scope>NUCLEOTIDE SEQUENCE</scope>
    <source>
        <strain evidence="2">CBS 232.78</strain>
    </source>
</reference>
<dbReference type="AlphaFoldDB" id="A0AAE0TZ58"/>
<dbReference type="EMBL" id="JAULSW010000004">
    <property type="protein sequence ID" value="KAK3384847.1"/>
    <property type="molecule type" value="Genomic_DNA"/>
</dbReference>
<dbReference type="Proteomes" id="UP001285441">
    <property type="component" value="Unassembled WGS sequence"/>
</dbReference>
<evidence type="ECO:0000256" key="1">
    <source>
        <dbReference type="SAM" id="MobiDB-lite"/>
    </source>
</evidence>
<keyword evidence="3" id="KW-1185">Reference proteome</keyword>
<feature type="region of interest" description="Disordered" evidence="1">
    <location>
        <begin position="221"/>
        <end position="244"/>
    </location>
</feature>
<evidence type="ECO:0000313" key="3">
    <source>
        <dbReference type="Proteomes" id="UP001285441"/>
    </source>
</evidence>
<evidence type="ECO:0000313" key="2">
    <source>
        <dbReference type="EMBL" id="KAK3384847.1"/>
    </source>
</evidence>
<reference evidence="2" key="2">
    <citation type="submission" date="2023-06" db="EMBL/GenBank/DDBJ databases">
        <authorList>
            <consortium name="Lawrence Berkeley National Laboratory"/>
            <person name="Haridas S."/>
            <person name="Hensen N."/>
            <person name="Bonometti L."/>
            <person name="Westerberg I."/>
            <person name="Brannstrom I.O."/>
            <person name="Guillou S."/>
            <person name="Cros-Aarteil S."/>
            <person name="Calhoun S."/>
            <person name="Kuo A."/>
            <person name="Mondo S."/>
            <person name="Pangilinan J."/>
            <person name="Riley R."/>
            <person name="LaButti K."/>
            <person name="Andreopoulos B."/>
            <person name="Lipzen A."/>
            <person name="Chen C."/>
            <person name="Yanf M."/>
            <person name="Daum C."/>
            <person name="Ng V."/>
            <person name="Clum A."/>
            <person name="Steindorff A."/>
            <person name="Ohm R."/>
            <person name="Martin F."/>
            <person name="Silar P."/>
            <person name="Natvig D."/>
            <person name="Lalanne C."/>
            <person name="Gautier V."/>
            <person name="Ament-velasquez S.L."/>
            <person name="Kruys A."/>
            <person name="Hutchinson M.I."/>
            <person name="Powell A.J."/>
            <person name="Barry K."/>
            <person name="Miller A.N."/>
            <person name="Grigoriev I.V."/>
            <person name="Debuchy R."/>
            <person name="Gladieux P."/>
            <person name="Thoren M.H."/>
            <person name="Johannesson H."/>
        </authorList>
    </citation>
    <scope>NUCLEOTIDE SEQUENCE</scope>
    <source>
        <strain evidence="2">CBS 232.78</strain>
    </source>
</reference>
<accession>A0AAE0TZ58</accession>
<comment type="caution">
    <text evidence="2">The sequence shown here is derived from an EMBL/GenBank/DDBJ whole genome shotgun (WGS) entry which is preliminary data.</text>
</comment>